<dbReference type="AlphaFoldDB" id="A0A1W5KTI9"/>
<protein>
    <submittedName>
        <fullName evidence="1">Putative polyketide cyclase</fullName>
    </submittedName>
</protein>
<reference evidence="1" key="1">
    <citation type="submission" date="2015-11" db="EMBL/GenBank/DDBJ databases">
        <authorList>
            <person name="Zhang Y."/>
            <person name="Guo Z."/>
        </authorList>
    </citation>
    <scope>NUCLEOTIDE SEQUENCE</scope>
    <source>
        <strain evidence="1">ID145698</strain>
    </source>
</reference>
<dbReference type="InterPro" id="IPR019587">
    <property type="entry name" value="Polyketide_cyclase/dehydratase"/>
</dbReference>
<dbReference type="InterPro" id="IPR023393">
    <property type="entry name" value="START-like_dom_sf"/>
</dbReference>
<name>A0A1W5KTI9_9ACTN</name>
<proteinExistence type="predicted"/>
<gene>
    <name evidence="1" type="primary">NAI698_09192</name>
</gene>
<accession>A0A1W5KTI9</accession>
<organism evidence="1">
    <name type="scientific">Actinoallomurus sp. ID145698</name>
    <dbReference type="NCBI Taxonomy" id="1820605"/>
    <lineage>
        <taxon>Bacteria</taxon>
        <taxon>Bacillati</taxon>
        <taxon>Actinomycetota</taxon>
        <taxon>Actinomycetes</taxon>
        <taxon>Streptosporangiales</taxon>
        <taxon>Thermomonosporaceae</taxon>
        <taxon>Actinoallomurus</taxon>
    </lineage>
</organism>
<sequence>MWIDAAPEKVWELVTDVRRYGEWSPENRGGRWAGDGPGLGARFTGANRRGVMRWSTHCEVIEYEKPRRFGFEVAESKMRWGYRLEPEAGGTRVTEWRSHAAPLPLPFRVIGASGLLGRDRERLLVEGMRQTLAKVKSTAELNGGSHE</sequence>
<dbReference type="CDD" id="cd07812">
    <property type="entry name" value="SRPBCC"/>
    <property type="match status" value="1"/>
</dbReference>
<dbReference type="EMBL" id="KT996129">
    <property type="protein sequence ID" value="AMX23347.1"/>
    <property type="molecule type" value="Genomic_DNA"/>
</dbReference>
<dbReference type="Gene3D" id="3.30.530.20">
    <property type="match status" value="1"/>
</dbReference>
<evidence type="ECO:0000313" key="1">
    <source>
        <dbReference type="EMBL" id="AMX23347.1"/>
    </source>
</evidence>
<dbReference type="Pfam" id="PF10604">
    <property type="entry name" value="Polyketide_cyc2"/>
    <property type="match status" value="1"/>
</dbReference>
<dbReference type="SUPFAM" id="SSF55961">
    <property type="entry name" value="Bet v1-like"/>
    <property type="match status" value="1"/>
</dbReference>